<name>A0A4X2LER8_VOMUR</name>
<dbReference type="InterPro" id="IPR050113">
    <property type="entry name" value="Ub_conjugating_enzyme"/>
</dbReference>
<feature type="domain" description="UBC core" evidence="7">
    <location>
        <begin position="2"/>
        <end position="119"/>
    </location>
</feature>
<evidence type="ECO:0000313" key="8">
    <source>
        <dbReference type="Ensembl" id="ENSVURP00010020245.1"/>
    </source>
</evidence>
<keyword evidence="9" id="KW-1185">Reference proteome</keyword>
<dbReference type="OMA" id="LEEICMC"/>
<sequence length="119" mass="13846">MSASRRLMKELEEICMCGIKNFPNIQVDETNLLTWQRLIVPDNPPYNKGAFRIKINFPAKYPFKPPTITFKTKIYHPNINEKGQVCLPVISAENWKPTIKTAQCHTPNIWEEAFELRLS</sequence>
<keyword evidence="4 6" id="KW-0833">Ubl conjugation pathway</keyword>
<comment type="catalytic activity">
    <reaction evidence="1">
        <text>S-ubiquitinyl-[E1 ubiquitin-activating enzyme]-L-cysteine + [E2 ubiquitin-conjugating enzyme]-L-cysteine = [E1 ubiquitin-activating enzyme]-L-cysteine + S-ubiquitinyl-[E2 ubiquitin-conjugating enzyme]-L-cysteine.</text>
        <dbReference type="EC" id="2.3.2.23"/>
    </reaction>
</comment>
<dbReference type="SUPFAM" id="SSF54495">
    <property type="entry name" value="UBC-like"/>
    <property type="match status" value="1"/>
</dbReference>
<dbReference type="PROSITE" id="PS50127">
    <property type="entry name" value="UBC_2"/>
    <property type="match status" value="1"/>
</dbReference>
<proteinExistence type="inferred from homology"/>
<dbReference type="GO" id="GO:0061631">
    <property type="term" value="F:ubiquitin conjugating enzyme activity"/>
    <property type="evidence" value="ECO:0007669"/>
    <property type="project" value="UniProtKB-EC"/>
</dbReference>
<dbReference type="AlphaFoldDB" id="A0A4X2LER8"/>
<dbReference type="InterPro" id="IPR016135">
    <property type="entry name" value="UBQ-conjugating_enzyme/RWD"/>
</dbReference>
<feature type="active site" description="Glycyl thioester intermediate" evidence="5">
    <location>
        <position position="86"/>
    </location>
</feature>
<dbReference type="STRING" id="29139.ENSVURP00010020245"/>
<evidence type="ECO:0000256" key="3">
    <source>
        <dbReference type="ARBA" id="ARBA00022679"/>
    </source>
</evidence>
<dbReference type="EC" id="2.3.2.23" evidence="2"/>
<reference evidence="9" key="1">
    <citation type="submission" date="2018-12" db="EMBL/GenBank/DDBJ databases">
        <authorList>
            <person name="Yazar S."/>
        </authorList>
    </citation>
    <scope>NUCLEOTIDE SEQUENCE [LARGE SCALE GENOMIC DNA]</scope>
</reference>
<dbReference type="Pfam" id="PF00179">
    <property type="entry name" value="UQ_con"/>
    <property type="match status" value="1"/>
</dbReference>
<dbReference type="PANTHER" id="PTHR24067">
    <property type="entry name" value="UBIQUITIN-CONJUGATING ENZYME E2"/>
    <property type="match status" value="1"/>
</dbReference>
<evidence type="ECO:0000256" key="1">
    <source>
        <dbReference type="ARBA" id="ARBA00000485"/>
    </source>
</evidence>
<keyword evidence="6" id="KW-0547">Nucleotide-binding</keyword>
<keyword evidence="3" id="KW-0808">Transferase</keyword>
<evidence type="ECO:0000313" key="9">
    <source>
        <dbReference type="Proteomes" id="UP000314987"/>
    </source>
</evidence>
<dbReference type="InterPro" id="IPR023313">
    <property type="entry name" value="UBQ-conjugating_AS"/>
</dbReference>
<dbReference type="Proteomes" id="UP000314987">
    <property type="component" value="Unassembled WGS sequence"/>
</dbReference>
<dbReference type="Gene3D" id="3.10.110.10">
    <property type="entry name" value="Ubiquitin Conjugating Enzyme"/>
    <property type="match status" value="1"/>
</dbReference>
<dbReference type="InterPro" id="IPR000608">
    <property type="entry name" value="UBC"/>
</dbReference>
<evidence type="ECO:0000256" key="5">
    <source>
        <dbReference type="PROSITE-ProRule" id="PRU10133"/>
    </source>
</evidence>
<dbReference type="SMART" id="SM00212">
    <property type="entry name" value="UBCc"/>
    <property type="match status" value="1"/>
</dbReference>
<dbReference type="GeneTree" id="ENSGT00940000153654"/>
<dbReference type="GO" id="GO:0005524">
    <property type="term" value="F:ATP binding"/>
    <property type="evidence" value="ECO:0007669"/>
    <property type="project" value="UniProtKB-UniRule"/>
</dbReference>
<organism evidence="8 9">
    <name type="scientific">Vombatus ursinus</name>
    <name type="common">Common wombat</name>
    <dbReference type="NCBI Taxonomy" id="29139"/>
    <lineage>
        <taxon>Eukaryota</taxon>
        <taxon>Metazoa</taxon>
        <taxon>Chordata</taxon>
        <taxon>Craniata</taxon>
        <taxon>Vertebrata</taxon>
        <taxon>Euteleostomi</taxon>
        <taxon>Mammalia</taxon>
        <taxon>Metatheria</taxon>
        <taxon>Diprotodontia</taxon>
        <taxon>Vombatidae</taxon>
        <taxon>Vombatus</taxon>
    </lineage>
</organism>
<comment type="similarity">
    <text evidence="6">Belongs to the ubiquitin-conjugating enzyme family.</text>
</comment>
<dbReference type="PROSITE" id="PS00183">
    <property type="entry name" value="UBC_1"/>
    <property type="match status" value="1"/>
</dbReference>
<evidence type="ECO:0000259" key="7">
    <source>
        <dbReference type="PROSITE" id="PS50127"/>
    </source>
</evidence>
<dbReference type="FunFam" id="3.10.110.10:FF:000011">
    <property type="entry name" value="Ubiquitin-conjugating enzyme E2 L3"/>
    <property type="match status" value="1"/>
</dbReference>
<protein>
    <recommendedName>
        <fullName evidence="2">E2 ubiquitin-conjugating enzyme</fullName>
        <ecNumber evidence="2">2.3.2.23</ecNumber>
    </recommendedName>
</protein>
<evidence type="ECO:0000256" key="6">
    <source>
        <dbReference type="RuleBase" id="RU362109"/>
    </source>
</evidence>
<keyword evidence="6" id="KW-0067">ATP-binding</keyword>
<accession>A0A4X2LER8</accession>
<reference evidence="8" key="2">
    <citation type="submission" date="2025-08" db="UniProtKB">
        <authorList>
            <consortium name="Ensembl"/>
        </authorList>
    </citation>
    <scope>IDENTIFICATION</scope>
</reference>
<reference evidence="8" key="3">
    <citation type="submission" date="2025-09" db="UniProtKB">
        <authorList>
            <consortium name="Ensembl"/>
        </authorList>
    </citation>
    <scope>IDENTIFICATION</scope>
</reference>
<dbReference type="Ensembl" id="ENSVURT00010023055.1">
    <property type="protein sequence ID" value="ENSVURP00010020245.1"/>
    <property type="gene ID" value="ENSVURG00010015504.1"/>
</dbReference>
<evidence type="ECO:0000256" key="4">
    <source>
        <dbReference type="ARBA" id="ARBA00022786"/>
    </source>
</evidence>
<evidence type="ECO:0000256" key="2">
    <source>
        <dbReference type="ARBA" id="ARBA00012486"/>
    </source>
</evidence>